<sequence>MKRLYYTALGYMIAGLIAGIYYREVTKITGFTGKTMLSVLHTHLLVLGMFFFLILILLEKQFCLSKSKLFTAFYWVYNIGVIWTVALLAVHGTITAAGGLSGPAIAGIAGMGHIILSGGLILFFILLKERITQAK</sequence>
<evidence type="ECO:0000313" key="2">
    <source>
        <dbReference type="EMBL" id="XCJ16279.1"/>
    </source>
</evidence>
<name>A0AAU8IE79_9BACL</name>
<evidence type="ECO:0000256" key="1">
    <source>
        <dbReference type="SAM" id="Phobius"/>
    </source>
</evidence>
<organism evidence="2">
    <name type="scientific">Sporolactobacillus sp. Y61</name>
    <dbReference type="NCBI Taxonomy" id="3160863"/>
    <lineage>
        <taxon>Bacteria</taxon>
        <taxon>Bacillati</taxon>
        <taxon>Bacillota</taxon>
        <taxon>Bacilli</taxon>
        <taxon>Bacillales</taxon>
        <taxon>Sporolactobacillaceae</taxon>
        <taxon>Sporolactobacillus</taxon>
    </lineage>
</organism>
<gene>
    <name evidence="2" type="ORF">ABNN70_11385</name>
</gene>
<dbReference type="AlphaFoldDB" id="A0AAU8IE79"/>
<keyword evidence="1" id="KW-0812">Transmembrane</keyword>
<dbReference type="EMBL" id="CP159510">
    <property type="protein sequence ID" value="XCJ16279.1"/>
    <property type="molecule type" value="Genomic_DNA"/>
</dbReference>
<protein>
    <submittedName>
        <fullName evidence="2">DUF2871 domain-containing protein</fullName>
    </submittedName>
</protein>
<reference evidence="2" key="1">
    <citation type="submission" date="2024-06" db="EMBL/GenBank/DDBJ databases">
        <authorList>
            <person name="Fan A."/>
            <person name="Zhang F.Y."/>
            <person name="Zhang L."/>
        </authorList>
    </citation>
    <scope>NUCLEOTIDE SEQUENCE</scope>
    <source>
        <strain evidence="2">Y61</strain>
    </source>
</reference>
<keyword evidence="1" id="KW-0472">Membrane</keyword>
<feature type="transmembrane region" description="Helical" evidence="1">
    <location>
        <begin position="35"/>
        <end position="58"/>
    </location>
</feature>
<dbReference type="InterPro" id="IPR021299">
    <property type="entry name" value="DUF2871"/>
</dbReference>
<feature type="transmembrane region" description="Helical" evidence="1">
    <location>
        <begin position="70"/>
        <end position="92"/>
    </location>
</feature>
<dbReference type="Pfam" id="PF11070">
    <property type="entry name" value="DUF2871"/>
    <property type="match status" value="1"/>
</dbReference>
<dbReference type="RefSeq" id="WP_353947858.1">
    <property type="nucleotide sequence ID" value="NZ_CP159510.1"/>
</dbReference>
<accession>A0AAU8IE79</accession>
<keyword evidence="1" id="KW-1133">Transmembrane helix</keyword>
<feature type="transmembrane region" description="Helical" evidence="1">
    <location>
        <begin position="104"/>
        <end position="127"/>
    </location>
</feature>
<feature type="transmembrane region" description="Helical" evidence="1">
    <location>
        <begin position="5"/>
        <end position="23"/>
    </location>
</feature>
<proteinExistence type="predicted"/>